<evidence type="ECO:0000313" key="1">
    <source>
        <dbReference type="EMBL" id="MBC3936861.1"/>
    </source>
</evidence>
<comment type="caution">
    <text evidence="1">The sequence shown here is derived from an EMBL/GenBank/DDBJ whole genome shotgun (WGS) entry which is preliminary data.</text>
</comment>
<accession>A0A923L0H2</accession>
<dbReference type="AlphaFoldDB" id="A0A923L0H2"/>
<sequence length="80" mass="8646">MIITTTLTCVPRALPRQVVALSGEPSQLGDAMKQFAVNTSANNLVFTIEKFSVNRDRGPVSLYDCTCTLSCQRAGAIQPE</sequence>
<name>A0A923L0H2_9BURK</name>
<reference evidence="1" key="1">
    <citation type="submission" date="2020-08" db="EMBL/GenBank/DDBJ databases">
        <title>Novel species isolated from subtropical streams in China.</title>
        <authorList>
            <person name="Lu H."/>
        </authorList>
    </citation>
    <scope>NUCLEOTIDE SEQUENCE</scope>
    <source>
        <strain evidence="1">CY7W</strain>
    </source>
</reference>
<evidence type="ECO:0000313" key="2">
    <source>
        <dbReference type="Proteomes" id="UP000612361"/>
    </source>
</evidence>
<proteinExistence type="predicted"/>
<organism evidence="1 2">
    <name type="scientific">Undibacterium rugosum</name>
    <dbReference type="NCBI Taxonomy" id="2762291"/>
    <lineage>
        <taxon>Bacteria</taxon>
        <taxon>Pseudomonadati</taxon>
        <taxon>Pseudomonadota</taxon>
        <taxon>Betaproteobacteria</taxon>
        <taxon>Burkholderiales</taxon>
        <taxon>Oxalobacteraceae</taxon>
        <taxon>Undibacterium</taxon>
    </lineage>
</organism>
<protein>
    <submittedName>
        <fullName evidence="1">Uncharacterized protein</fullName>
    </submittedName>
</protein>
<dbReference type="RefSeq" id="WP_186882392.1">
    <property type="nucleotide sequence ID" value="NZ_JACOGG010000022.1"/>
</dbReference>
<gene>
    <name evidence="1" type="ORF">H8K47_15965</name>
</gene>
<dbReference type="Proteomes" id="UP000612361">
    <property type="component" value="Unassembled WGS sequence"/>
</dbReference>
<dbReference type="EMBL" id="JACOGG010000022">
    <property type="protein sequence ID" value="MBC3936861.1"/>
    <property type="molecule type" value="Genomic_DNA"/>
</dbReference>
<keyword evidence="2" id="KW-1185">Reference proteome</keyword>